<comment type="cofactor">
    <cofactor evidence="9">
        <name>Mn(2+)</name>
        <dbReference type="ChEBI" id="CHEBI:29035"/>
    </cofactor>
    <text evidence="9">Binds 2 manganese ions per subunit.</text>
</comment>
<protein>
    <recommendedName>
        <fullName evidence="9 10">2,3-bisphosphoglycerate-independent phosphoglycerate mutase</fullName>
        <shortName evidence="9">BPG-independent PGAM</shortName>
        <shortName evidence="9">Phosphoglyceromutase</shortName>
        <shortName evidence="9">iPGM</shortName>
        <ecNumber evidence="9 10">5.4.2.12</ecNumber>
    </recommendedName>
</protein>
<comment type="pathway">
    <text evidence="3 9">Carbohydrate degradation; glycolysis; pyruvate from D-glyceraldehyde 3-phosphate: step 3/5.</text>
</comment>
<feature type="binding site" evidence="9 12">
    <location>
        <position position="129"/>
    </location>
    <ligand>
        <name>substrate</name>
    </ligand>
</feature>
<dbReference type="PANTHER" id="PTHR31637:SF0">
    <property type="entry name" value="2,3-BISPHOSPHOGLYCERATE-INDEPENDENT PHOSPHOGLYCERATE MUTASE"/>
    <property type="match status" value="1"/>
</dbReference>
<evidence type="ECO:0000256" key="13">
    <source>
        <dbReference type="PIRSR" id="PIRSR001492-3"/>
    </source>
</evidence>
<dbReference type="GO" id="GO:0006096">
    <property type="term" value="P:glycolytic process"/>
    <property type="evidence" value="ECO:0007669"/>
    <property type="project" value="UniProtKB-UniRule"/>
</dbReference>
<feature type="domain" description="Metalloenzyme" evidence="14">
    <location>
        <begin position="10"/>
        <end position="518"/>
    </location>
</feature>
<dbReference type="EC" id="5.4.2.12" evidence="9 10"/>
<dbReference type="PANTHER" id="PTHR31637">
    <property type="entry name" value="2,3-BISPHOSPHOGLYCERATE-INDEPENDENT PHOSPHOGLYCERATE MUTASE"/>
    <property type="match status" value="1"/>
</dbReference>
<evidence type="ECO:0000256" key="9">
    <source>
        <dbReference type="HAMAP-Rule" id="MF_01038"/>
    </source>
</evidence>
<feature type="binding site" evidence="9 13">
    <location>
        <position position="466"/>
    </location>
    <ligand>
        <name>Mn(2+)</name>
        <dbReference type="ChEBI" id="CHEBI:29035"/>
        <label>1</label>
    </ligand>
</feature>
<keyword evidence="5 9" id="KW-0479">Metal-binding</keyword>
<evidence type="ECO:0000256" key="5">
    <source>
        <dbReference type="ARBA" id="ARBA00022723"/>
    </source>
</evidence>
<keyword evidence="6 9" id="KW-0324">Glycolysis</keyword>
<dbReference type="Gene3D" id="3.40.720.10">
    <property type="entry name" value="Alkaline Phosphatase, subunit A"/>
    <property type="match status" value="1"/>
</dbReference>
<feature type="binding site" evidence="9 13">
    <location>
        <position position="447"/>
    </location>
    <ligand>
        <name>Mn(2+)</name>
        <dbReference type="ChEBI" id="CHEBI:29035"/>
        <label>2</label>
    </ligand>
</feature>
<evidence type="ECO:0000313" key="16">
    <source>
        <dbReference type="EMBL" id="PIR47649.1"/>
    </source>
</evidence>
<dbReference type="SUPFAM" id="SSF64158">
    <property type="entry name" value="2,3-Bisphosphoglycerate-independent phosphoglycerate mutase, substrate-binding domain"/>
    <property type="match status" value="1"/>
</dbReference>
<feature type="binding site" evidence="9 12">
    <location>
        <position position="197"/>
    </location>
    <ligand>
        <name>substrate</name>
    </ligand>
</feature>
<dbReference type="InterPro" id="IPR017850">
    <property type="entry name" value="Alkaline_phosphatase_core_sf"/>
</dbReference>
<feature type="binding site" evidence="9 13">
    <location>
        <position position="68"/>
    </location>
    <ligand>
        <name>Mn(2+)</name>
        <dbReference type="ChEBI" id="CHEBI:29035"/>
        <label>2</label>
    </ligand>
</feature>
<accession>A0A2H0RM74</accession>
<dbReference type="InterPro" id="IPR011258">
    <property type="entry name" value="BPG-indep_PGM_N"/>
</dbReference>
<dbReference type="GO" id="GO:0030145">
    <property type="term" value="F:manganese ion binding"/>
    <property type="evidence" value="ECO:0007669"/>
    <property type="project" value="UniProtKB-UniRule"/>
</dbReference>
<dbReference type="GO" id="GO:0005829">
    <property type="term" value="C:cytosol"/>
    <property type="evidence" value="ECO:0007669"/>
    <property type="project" value="TreeGrafter"/>
</dbReference>
<evidence type="ECO:0000256" key="1">
    <source>
        <dbReference type="ARBA" id="ARBA00000370"/>
    </source>
</evidence>
<evidence type="ECO:0000256" key="6">
    <source>
        <dbReference type="ARBA" id="ARBA00023152"/>
    </source>
</evidence>
<evidence type="ECO:0000313" key="17">
    <source>
        <dbReference type="Proteomes" id="UP000230084"/>
    </source>
</evidence>
<reference evidence="16 17" key="1">
    <citation type="submission" date="2017-09" db="EMBL/GenBank/DDBJ databases">
        <title>Depth-based differentiation of microbial function through sediment-hosted aquifers and enrichment of novel symbionts in the deep terrestrial subsurface.</title>
        <authorList>
            <person name="Probst A.J."/>
            <person name="Ladd B."/>
            <person name="Jarett J.K."/>
            <person name="Geller-Mcgrath D.E."/>
            <person name="Sieber C.M."/>
            <person name="Emerson J.B."/>
            <person name="Anantharaman K."/>
            <person name="Thomas B.C."/>
            <person name="Malmstrom R."/>
            <person name="Stieglmeier M."/>
            <person name="Klingl A."/>
            <person name="Woyke T."/>
            <person name="Ryan C.M."/>
            <person name="Banfield J.F."/>
        </authorList>
    </citation>
    <scope>NUCLEOTIDE SEQUENCE [LARGE SCALE GENOMIC DNA]</scope>
    <source>
        <strain evidence="16">CG10_big_fil_rev_8_21_14_0_10_50_16</strain>
    </source>
</reference>
<evidence type="ECO:0000256" key="4">
    <source>
        <dbReference type="ARBA" id="ARBA00008819"/>
    </source>
</evidence>
<comment type="function">
    <text evidence="2 9">Catalyzes the interconversion of 2-phosphoglycerate and 3-phosphoglycerate.</text>
</comment>
<dbReference type="InterPro" id="IPR006124">
    <property type="entry name" value="Metalloenzyme"/>
</dbReference>
<dbReference type="EMBL" id="PCYM01000004">
    <property type="protein sequence ID" value="PIR47649.1"/>
    <property type="molecule type" value="Genomic_DNA"/>
</dbReference>
<evidence type="ECO:0000256" key="3">
    <source>
        <dbReference type="ARBA" id="ARBA00004798"/>
    </source>
</evidence>
<feature type="binding site" evidence="9 13">
    <location>
        <position position="410"/>
    </location>
    <ligand>
        <name>Mn(2+)</name>
        <dbReference type="ChEBI" id="CHEBI:29035"/>
        <label>1</label>
    </ligand>
</feature>
<feature type="binding site" evidence="9 12">
    <location>
        <position position="339"/>
    </location>
    <ligand>
        <name>substrate</name>
    </ligand>
</feature>
<feature type="binding site" evidence="9 13">
    <location>
        <position position="406"/>
    </location>
    <ligand>
        <name>Mn(2+)</name>
        <dbReference type="ChEBI" id="CHEBI:29035"/>
        <label>1</label>
    </ligand>
</feature>
<evidence type="ECO:0000256" key="8">
    <source>
        <dbReference type="ARBA" id="ARBA00023235"/>
    </source>
</evidence>
<comment type="similarity">
    <text evidence="4 9">Belongs to the BPG-independent phosphoglycerate mutase family.</text>
</comment>
<feature type="binding site" evidence="9 13">
    <location>
        <position position="448"/>
    </location>
    <ligand>
        <name>Mn(2+)</name>
        <dbReference type="ChEBI" id="CHEBI:29035"/>
        <label>2</label>
    </ligand>
</feature>
<feature type="binding site" evidence="9 12">
    <location>
        <begin position="266"/>
        <end position="269"/>
    </location>
    <ligand>
        <name>substrate</name>
    </ligand>
</feature>
<dbReference type="InterPro" id="IPR036646">
    <property type="entry name" value="PGAM_B_sf"/>
</dbReference>
<keyword evidence="8 9" id="KW-0413">Isomerase</keyword>
<dbReference type="SUPFAM" id="SSF53649">
    <property type="entry name" value="Alkaline phosphatase-like"/>
    <property type="match status" value="1"/>
</dbReference>
<gene>
    <name evidence="9" type="primary">gpmI</name>
    <name evidence="16" type="ORF">COV06_02435</name>
</gene>
<feature type="domain" description="BPG-independent PGAM N-terminal" evidence="15">
    <location>
        <begin position="88"/>
        <end position="303"/>
    </location>
</feature>
<sequence>MPEEATTRPKPVVLLILDGFGIAPDDQGNAISQAHTPVMDSLVATYPAMPIRASGEAVGLQWGSMGNSEVGHLTMGAGRVYYQSLPRIDLAIETGDFFTNPTLLKMIETVKLSGGTLHVVGLLSEGGVHAHSRHCYAILELAKKLGLTKVAVHVILDGRDTLYNAGYHAVELLQEKIQEIGVGEIASVSGRFYSMDRDNKWDRTEKGYRAMAEGVGVEATDPLLAIKESYAREVYDEEFVPTVIVNKGKPVATVQEGDVIFFYNYRPDRARQLTRAFVLPTFDGFSRDYNNGVLVTTMMEYEKGLPVEVAYPPEVIAKGLSEILSNTGLKQLHIAETEKYAHVTFFFNGTRENPFPGEERVVIPSPRVASYDETPAMSVVGVTDRIVKEIKAGTFDVIIANFANVDMVGHTGNFEATKLAVESVDVAVGRVVEAVLAKNGVVVITADHGNAEEMSNLTTAQMDKEHSTNPIPLIIIGNAYAGQPSVVGDVPNNDLSLVSPVGMIADVAPTMLHILGIPKPQSMTGESLIV</sequence>
<evidence type="ECO:0000256" key="2">
    <source>
        <dbReference type="ARBA" id="ARBA00002315"/>
    </source>
</evidence>
<feature type="binding site" evidence="9 13">
    <location>
        <position position="18"/>
    </location>
    <ligand>
        <name>Mn(2+)</name>
        <dbReference type="ChEBI" id="CHEBI:29035"/>
        <label>2</label>
    </ligand>
</feature>
<proteinExistence type="inferred from homology"/>
<evidence type="ECO:0000259" key="14">
    <source>
        <dbReference type="Pfam" id="PF01676"/>
    </source>
</evidence>
<dbReference type="CDD" id="cd16010">
    <property type="entry name" value="iPGM"/>
    <property type="match status" value="1"/>
</dbReference>
<comment type="caution">
    <text evidence="16">The sequence shown here is derived from an EMBL/GenBank/DDBJ whole genome shotgun (WGS) entry which is preliminary data.</text>
</comment>
<dbReference type="Pfam" id="PF01676">
    <property type="entry name" value="Metalloenzyme"/>
    <property type="match status" value="1"/>
</dbReference>
<evidence type="ECO:0000259" key="15">
    <source>
        <dbReference type="Pfam" id="PF06415"/>
    </source>
</evidence>
<dbReference type="PIRSF" id="PIRSF001492">
    <property type="entry name" value="IPGAM"/>
    <property type="match status" value="1"/>
</dbReference>
<dbReference type="GO" id="GO:0004619">
    <property type="term" value="F:phosphoglycerate mutase activity"/>
    <property type="evidence" value="ECO:0007669"/>
    <property type="project" value="UniProtKB-UniRule"/>
</dbReference>
<comment type="catalytic activity">
    <reaction evidence="1 9">
        <text>(2R)-2-phosphoglycerate = (2R)-3-phosphoglycerate</text>
        <dbReference type="Rhea" id="RHEA:15901"/>
        <dbReference type="ChEBI" id="CHEBI:58272"/>
        <dbReference type="ChEBI" id="CHEBI:58289"/>
        <dbReference type="EC" id="5.4.2.12"/>
    </reaction>
</comment>
<dbReference type="Gene3D" id="3.40.1450.10">
    <property type="entry name" value="BPG-independent phosphoglycerate mutase, domain B"/>
    <property type="match status" value="1"/>
</dbReference>
<comment type="subunit">
    <text evidence="9">Monomer.</text>
</comment>
<dbReference type="UniPathway" id="UPA00109">
    <property type="reaction ID" value="UER00186"/>
</dbReference>
<feature type="binding site" evidence="9 12">
    <location>
        <begin position="159"/>
        <end position="160"/>
    </location>
    <ligand>
        <name>substrate</name>
    </ligand>
</feature>
<dbReference type="AlphaFoldDB" id="A0A2H0RM74"/>
<dbReference type="FunFam" id="3.40.1450.10:FF:000002">
    <property type="entry name" value="2,3-bisphosphoglycerate-independent phosphoglycerate mutase"/>
    <property type="match status" value="1"/>
</dbReference>
<dbReference type="Pfam" id="PF06415">
    <property type="entry name" value="iPGM_N"/>
    <property type="match status" value="1"/>
</dbReference>
<evidence type="ECO:0000256" key="10">
    <source>
        <dbReference type="NCBIfam" id="TIGR01307"/>
    </source>
</evidence>
<dbReference type="GO" id="GO:0006007">
    <property type="term" value="P:glucose catabolic process"/>
    <property type="evidence" value="ECO:0007669"/>
    <property type="project" value="InterPro"/>
</dbReference>
<name>A0A2H0RM74_9BACT</name>
<organism evidence="16 17">
    <name type="scientific">Candidatus Uhrbacteria bacterium CG10_big_fil_rev_8_21_14_0_10_50_16</name>
    <dbReference type="NCBI Taxonomy" id="1975039"/>
    <lineage>
        <taxon>Bacteria</taxon>
        <taxon>Candidatus Uhriibacteriota</taxon>
    </lineage>
</organism>
<dbReference type="NCBIfam" id="TIGR01307">
    <property type="entry name" value="pgm_bpd_ind"/>
    <property type="match status" value="1"/>
</dbReference>
<dbReference type="Proteomes" id="UP000230084">
    <property type="component" value="Unassembled WGS sequence"/>
</dbReference>
<evidence type="ECO:0000256" key="7">
    <source>
        <dbReference type="ARBA" id="ARBA00023211"/>
    </source>
</evidence>
<keyword evidence="7 9" id="KW-0464">Manganese</keyword>
<evidence type="ECO:0000256" key="12">
    <source>
        <dbReference type="PIRSR" id="PIRSR001492-2"/>
    </source>
</evidence>
<evidence type="ECO:0000256" key="11">
    <source>
        <dbReference type="PIRSR" id="PIRSR001492-1"/>
    </source>
</evidence>
<feature type="binding site" evidence="9 12">
    <location>
        <position position="191"/>
    </location>
    <ligand>
        <name>substrate</name>
    </ligand>
</feature>
<dbReference type="HAMAP" id="MF_01038">
    <property type="entry name" value="GpmI"/>
    <property type="match status" value="1"/>
</dbReference>
<dbReference type="InterPro" id="IPR005995">
    <property type="entry name" value="Pgm_bpd_ind"/>
</dbReference>
<feature type="active site" description="Phosphoserine intermediate" evidence="9 11">
    <location>
        <position position="68"/>
    </location>
</feature>